<feature type="transmembrane region" description="Helical" evidence="6">
    <location>
        <begin position="150"/>
        <end position="169"/>
    </location>
</feature>
<evidence type="ECO:0000256" key="1">
    <source>
        <dbReference type="ARBA" id="ARBA00004651"/>
    </source>
</evidence>
<dbReference type="PANTHER" id="PTHR23527:SF1">
    <property type="entry name" value="BLL3282 PROTEIN"/>
    <property type="match status" value="1"/>
</dbReference>
<feature type="transmembrane region" description="Helical" evidence="6">
    <location>
        <begin position="316"/>
        <end position="334"/>
    </location>
</feature>
<dbReference type="GO" id="GO:0022857">
    <property type="term" value="F:transmembrane transporter activity"/>
    <property type="evidence" value="ECO:0007669"/>
    <property type="project" value="InterPro"/>
</dbReference>
<name>Q5WL65_SHOC1</name>
<evidence type="ECO:0000256" key="5">
    <source>
        <dbReference type="ARBA" id="ARBA00023136"/>
    </source>
</evidence>
<sequence length="416" mass="46625">MLQLNTNHEKKSYRWVILIIATFSQTCATFVNYGIGPLATFCQEIYNLSQFQTGLIVSAVNIGPIFSMLIFGNLMDKHGERWVVGIGSILLGLTMLLALPINDYVYLLIVLVFVGVWYGTAQPGGSSAIIHWFPKNKNRGLAMGIRQTGIPLGGALASTTLPFFFYNYGLSSVKLTQAIVAVVGGIIFLIFYRNHGMSAQRQQNYSFLEKMNKIQARSSLYPVFFIGMGMISLQLVILAHLMSYLSNTLYISLRISGTLLSVVLIGGAIGRILLAWISDNLFNGNRSKPLQLTILLTVIILLFLVCLLNYLPLWVIYIICFFLGFLGVGWYSLFMVLMSEKADKDLIGLTVSFGLTLNQIFIVLAPSLFGLFVDYFNGYRLPFFLLILFISIGGIWLNYSERNHKFQTKNETETHL</sequence>
<evidence type="ECO:0000313" key="9">
    <source>
        <dbReference type="Proteomes" id="UP000001168"/>
    </source>
</evidence>
<feature type="transmembrane region" description="Helical" evidence="6">
    <location>
        <begin position="105"/>
        <end position="130"/>
    </location>
</feature>
<keyword evidence="5 6" id="KW-0472">Membrane</keyword>
<feature type="transmembrane region" description="Helical" evidence="6">
    <location>
        <begin position="255"/>
        <end position="277"/>
    </location>
</feature>
<dbReference type="EMBL" id="AP006627">
    <property type="protein sequence ID" value="BAD62890.1"/>
    <property type="molecule type" value="Genomic_DNA"/>
</dbReference>
<evidence type="ECO:0000259" key="7">
    <source>
        <dbReference type="PROSITE" id="PS50850"/>
    </source>
</evidence>
<reference evidence="8 9" key="3">
    <citation type="journal article" date="1997" name="Protein Eng.">
        <title>High-resolution crystal structure of M-protease: phylogeny aided analysis of the high-alkaline adaptation mechanism.</title>
        <authorList>
            <person name="Shirai T."/>
            <person name="Suzuki A."/>
            <person name="Yamane T."/>
            <person name="Ashida T."/>
            <person name="Kobayashi T."/>
            <person name="Ito S."/>
        </authorList>
    </citation>
    <scope>NUCLEOTIDE SEQUENCE [LARGE SCALE GENOMIC DNA]</scope>
    <source>
        <strain evidence="8 9">KSM-K16</strain>
    </source>
</reference>
<feature type="transmembrane region" description="Helical" evidence="6">
    <location>
        <begin position="346"/>
        <end position="373"/>
    </location>
</feature>
<keyword evidence="4 6" id="KW-1133">Transmembrane helix</keyword>
<reference evidence="8 9" key="5">
    <citation type="journal article" date="2007" name="Extremophiles">
        <title>Intragenomic diversity of the V1 regions of 16S rRNA genes in high-alkaline protease-producing Bacillus clausii spp.</title>
        <authorList>
            <person name="Kageyama Y."/>
            <person name="Takaki Y."/>
            <person name="Shimamura S."/>
            <person name="Nishi S."/>
            <person name="Nogi Y."/>
            <person name="Uchimura K."/>
            <person name="Kobayashi T."/>
            <person name="Hitomi J."/>
            <person name="Ozaki K."/>
            <person name="Kawai S."/>
            <person name="Ito S."/>
            <person name="Horikoshi K."/>
        </authorList>
    </citation>
    <scope>NUCLEOTIDE SEQUENCE [LARGE SCALE GENOMIC DNA]</scope>
    <source>
        <strain evidence="8 9">KSM-K16</strain>
    </source>
</reference>
<dbReference type="KEGG" id="bcl:ABC0348"/>
<keyword evidence="3 6" id="KW-0812">Transmembrane</keyword>
<feature type="transmembrane region" description="Helical" evidence="6">
    <location>
        <begin position="289"/>
        <end position="310"/>
    </location>
</feature>
<feature type="transmembrane region" description="Helical" evidence="6">
    <location>
        <begin position="55"/>
        <end position="75"/>
    </location>
</feature>
<keyword evidence="9" id="KW-1185">Reference proteome</keyword>
<dbReference type="AlphaFoldDB" id="Q5WL65"/>
<dbReference type="Gene3D" id="1.20.1250.20">
    <property type="entry name" value="MFS general substrate transporter like domains"/>
    <property type="match status" value="2"/>
</dbReference>
<dbReference type="SUPFAM" id="SSF103473">
    <property type="entry name" value="MFS general substrate transporter"/>
    <property type="match status" value="1"/>
</dbReference>
<feature type="transmembrane region" description="Helical" evidence="6">
    <location>
        <begin position="175"/>
        <end position="192"/>
    </location>
</feature>
<dbReference type="InterPro" id="IPR011701">
    <property type="entry name" value="MFS"/>
</dbReference>
<dbReference type="RefSeq" id="WP_011245209.1">
    <property type="nucleotide sequence ID" value="NC_006582.1"/>
</dbReference>
<dbReference type="PROSITE" id="PS50850">
    <property type="entry name" value="MFS"/>
    <property type="match status" value="1"/>
</dbReference>
<dbReference type="PANTHER" id="PTHR23527">
    <property type="entry name" value="BLL3282 PROTEIN"/>
    <property type="match status" value="1"/>
</dbReference>
<feature type="transmembrane region" description="Helical" evidence="6">
    <location>
        <begin position="379"/>
        <end position="399"/>
    </location>
</feature>
<protein>
    <submittedName>
        <fullName evidence="8">Major facilitator (MFS) superfamily protein</fullName>
    </submittedName>
</protein>
<reference evidence="8 9" key="1">
    <citation type="journal article" date="1994" name="J. Ferment. Bioeng.">
        <title>Molecular cloning and nucleotide sequence of the gene for an alkaline protease from the alkalophilic Bacillus sp. KSM-K16.</title>
        <authorList>
            <person name="Hakamada Y."/>
            <person name="Kobayashi T."/>
            <person name="Hitomi J."/>
            <person name="Kawai S."/>
            <person name="Ito S."/>
        </authorList>
    </citation>
    <scope>NUCLEOTIDE SEQUENCE [LARGE SCALE GENOMIC DNA]</scope>
    <source>
        <strain evidence="8 9">KSM-K16</strain>
    </source>
</reference>
<dbReference type="InterPro" id="IPR020846">
    <property type="entry name" value="MFS_dom"/>
</dbReference>
<evidence type="ECO:0000256" key="6">
    <source>
        <dbReference type="SAM" id="Phobius"/>
    </source>
</evidence>
<feature type="domain" description="Major facilitator superfamily (MFS) profile" evidence="7">
    <location>
        <begin position="17"/>
        <end position="405"/>
    </location>
</feature>
<feature type="transmembrane region" description="Helical" evidence="6">
    <location>
        <begin position="82"/>
        <end position="99"/>
    </location>
</feature>
<feature type="transmembrane region" description="Helical" evidence="6">
    <location>
        <begin position="12"/>
        <end position="35"/>
    </location>
</feature>
<keyword evidence="2" id="KW-0813">Transport</keyword>
<dbReference type="Pfam" id="PF07690">
    <property type="entry name" value="MFS_1"/>
    <property type="match status" value="1"/>
</dbReference>
<evidence type="ECO:0000256" key="3">
    <source>
        <dbReference type="ARBA" id="ARBA00022692"/>
    </source>
</evidence>
<dbReference type="InterPro" id="IPR052952">
    <property type="entry name" value="MFS-Transporter"/>
</dbReference>
<accession>Q5WL65</accession>
<gene>
    <name evidence="8" type="ordered locus">ABC0348</name>
</gene>
<dbReference type="eggNOG" id="COG2271">
    <property type="taxonomic scope" value="Bacteria"/>
</dbReference>
<organism evidence="8 9">
    <name type="scientific">Shouchella clausii (strain KSM-K16)</name>
    <name type="common">Alkalihalobacillus clausii</name>
    <dbReference type="NCBI Taxonomy" id="66692"/>
    <lineage>
        <taxon>Bacteria</taxon>
        <taxon>Bacillati</taxon>
        <taxon>Bacillota</taxon>
        <taxon>Bacilli</taxon>
        <taxon>Bacillales</taxon>
        <taxon>Bacillaceae</taxon>
        <taxon>Shouchella</taxon>
    </lineage>
</organism>
<reference evidence="8 9" key="2">
    <citation type="journal article" date="1995" name="Appl. Microbiol. Biotechnol.">
        <title>Purification and properties of an alkaline protease from alkalophilic Bacillus sp. KSM-K16.</title>
        <authorList>
            <person name="Kobayashi T."/>
            <person name="Hakamada Y."/>
            <person name="Adachi S."/>
            <person name="Hitomi J."/>
            <person name="Yoshimatsu T."/>
            <person name="Koike K."/>
            <person name="Kawai S."/>
            <person name="Ito S."/>
        </authorList>
    </citation>
    <scope>NUCLEOTIDE SEQUENCE [LARGE SCALE GENOMIC DNA]</scope>
    <source>
        <strain evidence="8 9">KSM-K16</strain>
    </source>
</reference>
<dbReference type="OrthoDB" id="9794076at2"/>
<dbReference type="CDD" id="cd17475">
    <property type="entry name" value="MFS_MT3072_like"/>
    <property type="match status" value="1"/>
</dbReference>
<dbReference type="GO" id="GO:0005886">
    <property type="term" value="C:plasma membrane"/>
    <property type="evidence" value="ECO:0007669"/>
    <property type="project" value="UniProtKB-SubCell"/>
</dbReference>
<evidence type="ECO:0000313" key="8">
    <source>
        <dbReference type="EMBL" id="BAD62890.1"/>
    </source>
</evidence>
<evidence type="ECO:0000256" key="4">
    <source>
        <dbReference type="ARBA" id="ARBA00022989"/>
    </source>
</evidence>
<dbReference type="Proteomes" id="UP000001168">
    <property type="component" value="Chromosome"/>
</dbReference>
<feature type="transmembrane region" description="Helical" evidence="6">
    <location>
        <begin position="220"/>
        <end position="243"/>
    </location>
</feature>
<dbReference type="InterPro" id="IPR036259">
    <property type="entry name" value="MFS_trans_sf"/>
</dbReference>
<proteinExistence type="predicted"/>
<evidence type="ECO:0000256" key="2">
    <source>
        <dbReference type="ARBA" id="ARBA00022448"/>
    </source>
</evidence>
<dbReference type="HOGENOM" id="CLU_001265_58_2_9"/>
<comment type="subcellular location">
    <subcellularLocation>
        <location evidence="1">Cell membrane</location>
        <topology evidence="1">Multi-pass membrane protein</topology>
    </subcellularLocation>
</comment>
<reference evidence="9" key="4">
    <citation type="submission" date="2003-10" db="EMBL/GenBank/DDBJ databases">
        <title>The complete genome sequence of the alkaliphilic Bacillus clausii KSM-K16.</title>
        <authorList>
            <person name="Takaki Y."/>
            <person name="Kageyama Y."/>
            <person name="Shimamura S."/>
            <person name="Suzuki H."/>
            <person name="Nishi S."/>
            <person name="Hatada Y."/>
            <person name="Kawai S."/>
            <person name="Ito S."/>
            <person name="Horikoshi K."/>
        </authorList>
    </citation>
    <scope>NUCLEOTIDE SEQUENCE [LARGE SCALE GENOMIC DNA]</scope>
    <source>
        <strain evidence="9">KSM-K16</strain>
    </source>
</reference>